<dbReference type="EMBL" id="BAABFX010000023">
    <property type="protein sequence ID" value="GAA4394159.1"/>
    <property type="molecule type" value="Genomic_DNA"/>
</dbReference>
<dbReference type="InterPro" id="IPR036388">
    <property type="entry name" value="WH-like_DNA-bd_sf"/>
</dbReference>
<gene>
    <name evidence="1" type="ORF">GCM10023153_14900</name>
</gene>
<dbReference type="Gene3D" id="3.30.460.10">
    <property type="entry name" value="Beta Polymerase, domain 2"/>
    <property type="match status" value="1"/>
</dbReference>
<dbReference type="Proteomes" id="UP001500390">
    <property type="component" value="Unassembled WGS sequence"/>
</dbReference>
<dbReference type="InterPro" id="IPR011991">
    <property type="entry name" value="ArsR-like_HTH"/>
</dbReference>
<sequence>MLARLYLDPGQRWTVTALASATSVSVPTVTRELDRMVAAGMVTEERVGRTRQVSANSDTSLFAPLRELVLRTYGPVPVLEDELSDVHGVEQAFIYGSWAARRQGAEGPEPHDVDVLIVGAPDSDDLFDAAERARRRLGRPVSIRRVSREVWEVHNPKDPFLVQVKASPLVALTLGREL</sequence>
<evidence type="ECO:0000313" key="1">
    <source>
        <dbReference type="EMBL" id="GAA4394159.1"/>
    </source>
</evidence>
<accession>A0ABP8JQC5</accession>
<dbReference type="SUPFAM" id="SSF81301">
    <property type="entry name" value="Nucleotidyltransferase"/>
    <property type="match status" value="1"/>
</dbReference>
<dbReference type="CDD" id="cd00090">
    <property type="entry name" value="HTH_ARSR"/>
    <property type="match status" value="1"/>
</dbReference>
<reference evidence="2" key="1">
    <citation type="journal article" date="2019" name="Int. J. Syst. Evol. Microbiol.">
        <title>The Global Catalogue of Microorganisms (GCM) 10K type strain sequencing project: providing services to taxonomists for standard genome sequencing and annotation.</title>
        <authorList>
            <consortium name="The Broad Institute Genomics Platform"/>
            <consortium name="The Broad Institute Genome Sequencing Center for Infectious Disease"/>
            <person name="Wu L."/>
            <person name="Ma J."/>
        </authorList>
    </citation>
    <scope>NUCLEOTIDE SEQUENCE [LARGE SCALE GENOMIC DNA]</scope>
    <source>
        <strain evidence="2">JCM 17738</strain>
    </source>
</reference>
<evidence type="ECO:0000313" key="2">
    <source>
        <dbReference type="Proteomes" id="UP001500390"/>
    </source>
</evidence>
<comment type="caution">
    <text evidence="1">The sequence shown here is derived from an EMBL/GenBank/DDBJ whole genome shotgun (WGS) entry which is preliminary data.</text>
</comment>
<protein>
    <submittedName>
        <fullName evidence="1">ArsR family transcriptional regulator</fullName>
    </submittedName>
</protein>
<name>A0ABP8JQC5_9MICO</name>
<dbReference type="InterPro" id="IPR043519">
    <property type="entry name" value="NT_sf"/>
</dbReference>
<dbReference type="SUPFAM" id="SSF46785">
    <property type="entry name" value="Winged helix' DNA-binding domain"/>
    <property type="match status" value="1"/>
</dbReference>
<organism evidence="1 2">
    <name type="scientific">Ornithinibacter aureus</name>
    <dbReference type="NCBI Taxonomy" id="622664"/>
    <lineage>
        <taxon>Bacteria</taxon>
        <taxon>Bacillati</taxon>
        <taxon>Actinomycetota</taxon>
        <taxon>Actinomycetes</taxon>
        <taxon>Micrococcales</taxon>
        <taxon>Intrasporangiaceae</taxon>
        <taxon>Ornithinibacter</taxon>
    </lineage>
</organism>
<proteinExistence type="predicted"/>
<dbReference type="InterPro" id="IPR036390">
    <property type="entry name" value="WH_DNA-bd_sf"/>
</dbReference>
<dbReference type="Gene3D" id="1.10.10.10">
    <property type="entry name" value="Winged helix-like DNA-binding domain superfamily/Winged helix DNA-binding domain"/>
    <property type="match status" value="1"/>
</dbReference>
<keyword evidence="2" id="KW-1185">Reference proteome</keyword>